<dbReference type="Gene3D" id="2.30.29.30">
    <property type="entry name" value="Pleckstrin-homology domain (PH domain)/Phosphotyrosine-binding domain (PTB)"/>
    <property type="match status" value="1"/>
</dbReference>
<evidence type="ECO:0000259" key="3">
    <source>
        <dbReference type="PROSITE" id="PS50010"/>
    </source>
</evidence>
<dbReference type="InterPro" id="IPR011993">
    <property type="entry name" value="PH-like_dom_sf"/>
</dbReference>
<proteinExistence type="predicted"/>
<dbReference type="PANTHER" id="PTHR45845:SF3">
    <property type="entry name" value="PURATROPHIN-1-LIKE, ISOFORM A"/>
    <property type="match status" value="1"/>
</dbReference>
<evidence type="ECO:0000313" key="5">
    <source>
        <dbReference type="EMBL" id="KAK2554350.1"/>
    </source>
</evidence>
<feature type="domain" description="CRAL-TRIO" evidence="4">
    <location>
        <begin position="214"/>
        <end position="373"/>
    </location>
</feature>
<evidence type="ECO:0000259" key="2">
    <source>
        <dbReference type="PROSITE" id="PS50003"/>
    </source>
</evidence>
<organism evidence="5 6">
    <name type="scientific">Acropora cervicornis</name>
    <name type="common">Staghorn coral</name>
    <dbReference type="NCBI Taxonomy" id="6130"/>
    <lineage>
        <taxon>Eukaryota</taxon>
        <taxon>Metazoa</taxon>
        <taxon>Cnidaria</taxon>
        <taxon>Anthozoa</taxon>
        <taxon>Hexacorallia</taxon>
        <taxon>Scleractinia</taxon>
        <taxon>Astrocoeniina</taxon>
        <taxon>Acroporidae</taxon>
        <taxon>Acropora</taxon>
    </lineage>
</organism>
<dbReference type="PROSITE" id="PS50003">
    <property type="entry name" value="PH_DOMAIN"/>
    <property type="match status" value="1"/>
</dbReference>
<dbReference type="PROSITE" id="PS50191">
    <property type="entry name" value="CRAL_TRIO"/>
    <property type="match status" value="1"/>
</dbReference>
<protein>
    <submittedName>
        <fullName evidence="5">Puratrophin-1</fullName>
    </submittedName>
</protein>
<dbReference type="InterPro" id="IPR000219">
    <property type="entry name" value="DH_dom"/>
</dbReference>
<dbReference type="PROSITE" id="PS50010">
    <property type="entry name" value="DH_2"/>
    <property type="match status" value="1"/>
</dbReference>
<dbReference type="InterPro" id="IPR035899">
    <property type="entry name" value="DBL_dom_sf"/>
</dbReference>
<feature type="domain" description="DH" evidence="3">
    <location>
        <begin position="807"/>
        <end position="983"/>
    </location>
</feature>
<dbReference type="Pfam" id="PF00621">
    <property type="entry name" value="RhoGEF"/>
    <property type="match status" value="1"/>
</dbReference>
<evidence type="ECO:0000313" key="6">
    <source>
        <dbReference type="Proteomes" id="UP001249851"/>
    </source>
</evidence>
<dbReference type="InterPro" id="IPR018159">
    <property type="entry name" value="Spectrin/alpha-actinin"/>
</dbReference>
<dbReference type="Pfam" id="PF00435">
    <property type="entry name" value="Spectrin"/>
    <property type="match status" value="1"/>
</dbReference>
<feature type="compositionally biased region" description="Basic and acidic residues" evidence="1">
    <location>
        <begin position="759"/>
        <end position="769"/>
    </location>
</feature>
<dbReference type="SUPFAM" id="SSF46966">
    <property type="entry name" value="Spectrin repeat"/>
    <property type="match status" value="2"/>
</dbReference>
<evidence type="ECO:0000259" key="4">
    <source>
        <dbReference type="PROSITE" id="PS50191"/>
    </source>
</evidence>
<feature type="domain" description="PH" evidence="2">
    <location>
        <begin position="995"/>
        <end position="1102"/>
    </location>
</feature>
<dbReference type="InterPro" id="IPR052231">
    <property type="entry name" value="Rho_GEF_signaling-related"/>
</dbReference>
<dbReference type="InterPro" id="IPR036865">
    <property type="entry name" value="CRAL-TRIO_dom_sf"/>
</dbReference>
<dbReference type="Pfam" id="PF13716">
    <property type="entry name" value="CRAL_TRIO_2"/>
    <property type="match status" value="1"/>
</dbReference>
<keyword evidence="6" id="KW-1185">Reference proteome</keyword>
<dbReference type="InterPro" id="IPR002017">
    <property type="entry name" value="Spectrin_repeat"/>
</dbReference>
<dbReference type="Gene3D" id="3.40.525.10">
    <property type="entry name" value="CRAL-TRIO lipid binding domain"/>
    <property type="match status" value="1"/>
</dbReference>
<accession>A0AAD9Q4S1</accession>
<feature type="compositionally biased region" description="Basic and acidic residues" evidence="1">
    <location>
        <begin position="1275"/>
        <end position="1290"/>
    </location>
</feature>
<evidence type="ECO:0000256" key="1">
    <source>
        <dbReference type="SAM" id="MobiDB-lite"/>
    </source>
</evidence>
<feature type="compositionally biased region" description="Acidic residues" evidence="1">
    <location>
        <begin position="736"/>
        <end position="758"/>
    </location>
</feature>
<reference evidence="5" key="2">
    <citation type="journal article" date="2023" name="Science">
        <title>Genomic signatures of disease resistance in endangered staghorn corals.</title>
        <authorList>
            <person name="Vollmer S.V."/>
            <person name="Selwyn J.D."/>
            <person name="Despard B.A."/>
            <person name="Roesel C.L."/>
        </authorList>
    </citation>
    <scope>NUCLEOTIDE SEQUENCE</scope>
    <source>
        <strain evidence="5">K2</strain>
    </source>
</reference>
<dbReference type="SUPFAM" id="SSF50729">
    <property type="entry name" value="PH domain-like"/>
    <property type="match status" value="1"/>
</dbReference>
<dbReference type="SMART" id="SM00233">
    <property type="entry name" value="PH"/>
    <property type="match status" value="1"/>
</dbReference>
<feature type="compositionally biased region" description="Low complexity" evidence="1">
    <location>
        <begin position="715"/>
        <end position="733"/>
    </location>
</feature>
<comment type="caution">
    <text evidence="5">The sequence shown here is derived from an EMBL/GenBank/DDBJ whole genome shotgun (WGS) entry which is preliminary data.</text>
</comment>
<dbReference type="SMART" id="SM00150">
    <property type="entry name" value="SPEC"/>
    <property type="match status" value="2"/>
</dbReference>
<feature type="region of interest" description="Disordered" evidence="1">
    <location>
        <begin position="1159"/>
        <end position="1195"/>
    </location>
</feature>
<name>A0AAD9Q4S1_ACRCE</name>
<dbReference type="Pfam" id="PF22697">
    <property type="entry name" value="SOS1_NGEF_PH"/>
    <property type="match status" value="1"/>
</dbReference>
<feature type="region of interest" description="Disordered" evidence="1">
    <location>
        <begin position="704"/>
        <end position="785"/>
    </location>
</feature>
<dbReference type="InterPro" id="IPR001849">
    <property type="entry name" value="PH_domain"/>
</dbReference>
<dbReference type="InterPro" id="IPR001251">
    <property type="entry name" value="CRAL-TRIO_dom"/>
</dbReference>
<feature type="compositionally biased region" description="Low complexity" evidence="1">
    <location>
        <begin position="1175"/>
        <end position="1193"/>
    </location>
</feature>
<dbReference type="EMBL" id="JARQWQ010000070">
    <property type="protein sequence ID" value="KAK2554350.1"/>
    <property type="molecule type" value="Genomic_DNA"/>
</dbReference>
<dbReference type="SUPFAM" id="SSF48065">
    <property type="entry name" value="DBL homology domain (DH-domain)"/>
    <property type="match status" value="1"/>
</dbReference>
<dbReference type="GO" id="GO:0005085">
    <property type="term" value="F:guanyl-nucleotide exchange factor activity"/>
    <property type="evidence" value="ECO:0007669"/>
    <property type="project" value="InterPro"/>
</dbReference>
<feature type="compositionally biased region" description="Basic and acidic residues" evidence="1">
    <location>
        <begin position="1344"/>
        <end position="1359"/>
    </location>
</feature>
<dbReference type="CDD" id="cd00176">
    <property type="entry name" value="SPEC"/>
    <property type="match status" value="1"/>
</dbReference>
<dbReference type="InterPro" id="IPR055251">
    <property type="entry name" value="SOS1_NGEF_PH"/>
</dbReference>
<feature type="region of interest" description="Disordered" evidence="1">
    <location>
        <begin position="1275"/>
        <end position="1297"/>
    </location>
</feature>
<dbReference type="PANTHER" id="PTHR45845">
    <property type="entry name" value="RHO GUANINE NUCLEOTIDE EXCHANGE FACTOR-RELATED"/>
    <property type="match status" value="1"/>
</dbReference>
<dbReference type="SMART" id="SM00325">
    <property type="entry name" value="RhoGEF"/>
    <property type="match status" value="1"/>
</dbReference>
<feature type="compositionally biased region" description="Basic and acidic residues" evidence="1">
    <location>
        <begin position="1374"/>
        <end position="1390"/>
    </location>
</feature>
<reference evidence="5" key="1">
    <citation type="journal article" date="2023" name="G3 (Bethesda)">
        <title>Whole genome assembly and annotation of the endangered Caribbean coral Acropora cervicornis.</title>
        <authorList>
            <person name="Selwyn J.D."/>
            <person name="Vollmer S.V."/>
        </authorList>
    </citation>
    <scope>NUCLEOTIDE SEQUENCE</scope>
    <source>
        <strain evidence="5">K2</strain>
    </source>
</reference>
<gene>
    <name evidence="5" type="ORF">P5673_024048</name>
</gene>
<feature type="region of interest" description="Disordered" evidence="1">
    <location>
        <begin position="1329"/>
        <end position="1396"/>
    </location>
</feature>
<dbReference type="Gene3D" id="1.20.900.10">
    <property type="entry name" value="Dbl homology (DH) domain"/>
    <property type="match status" value="1"/>
</dbReference>
<dbReference type="Gene3D" id="1.20.58.60">
    <property type="match status" value="1"/>
</dbReference>
<dbReference type="CDD" id="cd13242">
    <property type="entry name" value="PH_puratrophin-1"/>
    <property type="match status" value="1"/>
</dbReference>
<dbReference type="CDD" id="cd00160">
    <property type="entry name" value="RhoGEF"/>
    <property type="match status" value="1"/>
</dbReference>
<dbReference type="Proteomes" id="UP001249851">
    <property type="component" value="Unassembled WGS sequence"/>
</dbReference>
<dbReference type="SUPFAM" id="SSF52087">
    <property type="entry name" value="CRAL/TRIO domain"/>
    <property type="match status" value="1"/>
</dbReference>
<sequence>MSSKEEDNDWNWQSLCRDFFVDSQIQHLESTLENNYGGDVKNFIQEYLEPLLLLFKNIKSSAENFFCGSDKPDDAWVPYYKKFFNNIVHFAKLETTLHKGDFCINTSLLVPGHLIIRYHDAGIIRSLPLEGEDFPVMWRKDWCEKMRNEMKGRFLFLNCVVNTKRGLERRPWRYLMSEFGNVSTKQFKAIEAGSLKTNVEVNRQSLFVEKPLNAFDVNFELFHSGVASLPGNRDLRGGPILLIDTSRPDWGNVAYTSVELMRLFMYYYTIPKKESANLGFSVVIDARKPTTKRKHLGEIVEAMVCFQESTPGGIHMVYILTKKDSPLVLFSGSRVKEQLNFEFKLVTTVDELKSYIDRSQLTPEFGGVFHYDHDEWIRFRIKLEPFMTGCRSAAKLAMGVMQQFSSSQLGETIVECKNLMEQHHRKIKEVFEDSRLSALQVEGEQILIRLQEEKAALPSVPDYIDTVNCVTKLYHQMNEVFCKLEMLTENRTRKLEQCLALKQFEEDMDEVVNWLNTKGQQFLQKHTEIGDSLGHVKTLKEEFDNFENKAKSFCDRVENILEEGSSMFQGGHYDGIGIRERRRSLEEIYKKFCRKVDERRHQLNSSLEFYQLVEQASEWSLSTLKEMAMMNMEEILCLEGVTTLSHGLDKYLKETPVWSESRLNRISELATNLGSPKLVKQAENILTRYKEILDMLRKRQETLHRAEERLSGNPSSEASSTTTGGSDESTSSSPGQEEDEDEDEDERDLLCESEDEEAEKPITHVEAPPRRKTSITPTTPPPLYSWKETEIPVVEDVPALNPRVEEKLMYIFQEMVDTETEYVKSLQYIMDNYLAEMDNPKLLPSLRGKKNILFGNIERIHDFHKRYFLQELEACKDRFLDIGSCFLKWERQFYLYALYNKNKPRSDQLLSDHGNVFFRARQKELGDKLDLGSYLIKPVQRMGKYGLLLRDMIKVLDPGHPKIAELKAAEEMVKYQLRHGNDLLAMDSLRGCDMNVKDQGRLLRQDNFIVWNGKKKTQRRVFLLDDLVIFSKVKKQPGVVDLFYYKNSLKTSDLGLTENVGDSGLKFELWFRRRKPLDTFVLQAPSLEKKTVWVTEITRLLWKQAMRSKEYGLTEASTGISVGSQPPLVIPTTQPGDISPYQTTPLQMTLNSQPISMVKTFSPPGSPHTARKRLSLASSETASSVDSSGSSGVHDLNLQATDEEAPPVHSFISTPLEEKLSNAVKRSKQRKLSRETSPLAHANIIETLDENVALKSKEKPFDRRRSVSLEEKGEFKYGKERSSSLEEEGKGNSFGIKSVPFLGKLTQRDKSNSVAGDAMCDSPVVLRRNLKDRDSNNTAPRRRSFIERISMKSHIDSLSKRRNSLEIPSPRNGKGSETEDRRPKSPRKEGGISTEV</sequence>